<dbReference type="eggNOG" id="ENOG502ZC6F">
    <property type="taxonomic scope" value="Bacteria"/>
</dbReference>
<protein>
    <submittedName>
        <fullName evidence="3">Uncharacterized protein</fullName>
    </submittedName>
</protein>
<keyword evidence="4" id="KW-1185">Reference proteome</keyword>
<keyword evidence="2" id="KW-1133">Transmembrane helix</keyword>
<feature type="compositionally biased region" description="Low complexity" evidence="1">
    <location>
        <begin position="108"/>
        <end position="121"/>
    </location>
</feature>
<evidence type="ECO:0000256" key="2">
    <source>
        <dbReference type="SAM" id="Phobius"/>
    </source>
</evidence>
<evidence type="ECO:0000313" key="3">
    <source>
        <dbReference type="EMBL" id="ACQ78943.1"/>
    </source>
</evidence>
<name>C5BYI5_BEUC1</name>
<evidence type="ECO:0000256" key="1">
    <source>
        <dbReference type="SAM" id="MobiDB-lite"/>
    </source>
</evidence>
<reference evidence="3 4" key="1">
    <citation type="journal article" date="2009" name="Stand. Genomic Sci.">
        <title>Complete genome sequence of Beutenbergia cavernae type strain (HKI 0122).</title>
        <authorList>
            <person name="Land M."/>
            <person name="Pukall R."/>
            <person name="Abt B."/>
            <person name="Goker M."/>
            <person name="Rohde M."/>
            <person name="Glavina Del Rio T."/>
            <person name="Tice H."/>
            <person name="Copeland A."/>
            <person name="Cheng J.F."/>
            <person name="Lucas S."/>
            <person name="Chen F."/>
            <person name="Nolan M."/>
            <person name="Bruce D."/>
            <person name="Goodwin L."/>
            <person name="Pitluck S."/>
            <person name="Ivanova N."/>
            <person name="Mavromatis K."/>
            <person name="Ovchinnikova G."/>
            <person name="Pati A."/>
            <person name="Chen A."/>
            <person name="Palaniappan K."/>
            <person name="Hauser L."/>
            <person name="Chang Y.J."/>
            <person name="Jefferies C.C."/>
            <person name="Saunders E."/>
            <person name="Brettin T."/>
            <person name="Detter J.C."/>
            <person name="Han C."/>
            <person name="Chain P."/>
            <person name="Bristow J."/>
            <person name="Eisen J.A."/>
            <person name="Markowitz V."/>
            <person name="Hugenholtz P."/>
            <person name="Kyrpides N.C."/>
            <person name="Klenk H.P."/>
            <person name="Lapidus A."/>
        </authorList>
    </citation>
    <scope>NUCLEOTIDE SEQUENCE [LARGE SCALE GENOMIC DNA]</scope>
    <source>
        <strain evidence="4">ATCC BAA-8 / DSM 12333 / NBRC 16432</strain>
    </source>
</reference>
<gene>
    <name evidence="3" type="ordered locus">Bcav_0682</name>
</gene>
<dbReference type="KEGG" id="bcv:Bcav_0682"/>
<feature type="region of interest" description="Disordered" evidence="1">
    <location>
        <begin position="1"/>
        <end position="20"/>
    </location>
</feature>
<accession>C5BYI5</accession>
<dbReference type="OrthoDB" id="3268840at2"/>
<keyword evidence="2" id="KW-0472">Membrane</keyword>
<dbReference type="EMBL" id="CP001618">
    <property type="protein sequence ID" value="ACQ78943.1"/>
    <property type="molecule type" value="Genomic_DNA"/>
</dbReference>
<dbReference type="AlphaFoldDB" id="C5BYI5"/>
<feature type="region of interest" description="Disordered" evidence="1">
    <location>
        <begin position="104"/>
        <end position="155"/>
    </location>
</feature>
<dbReference type="HOGENOM" id="CLU_593050_0_0_11"/>
<evidence type="ECO:0000313" key="4">
    <source>
        <dbReference type="Proteomes" id="UP000007962"/>
    </source>
</evidence>
<sequence>MTDEVERTDPTLERLRDADPARGVAADLPSLRANVAARVGVAGPSHLPDSARDLPIELPGDDAAVVPMARRTRSGLLRAAGVAAALALVAVGGYGLGAVTMSGGTPSAEDAGGAEEAGAADTENSEDADGAAPPIALDAPANPQDGSGTDEAGGADVASSWAAGRIVFTASGLSGEPGVRPGWGLDATAAATAERAAQAAAVLGVDGRPELRDGAWYVGAEGELSISLDGTASLNYYLSALDPGACDSEEGCATLDDGSERPSDDAAIAAVRDVMAALGVDPASYAFEVQPDAGSATAYVTAELVIDDQRTGLMWSGTVGPSGPISLWGSLADVVALGDYPVVSEQEAFERLSDPRFGASPTAWPLAATADDMAEEYTPPTAPPVVPATGAPVSWPVGEVALTGARLGVATHYQSDGSVLLVPTYEFTDADGGTWTVVAVADDRLDFSS</sequence>
<organism evidence="3 4">
    <name type="scientific">Beutenbergia cavernae (strain ATCC BAA-8 / DSM 12333 / CCUG 43141 / JCM 11478 / NBRC 16432 / NCIMB 13614 / HKI 0122)</name>
    <dbReference type="NCBI Taxonomy" id="471853"/>
    <lineage>
        <taxon>Bacteria</taxon>
        <taxon>Bacillati</taxon>
        <taxon>Actinomycetota</taxon>
        <taxon>Actinomycetes</taxon>
        <taxon>Micrococcales</taxon>
        <taxon>Beutenbergiaceae</taxon>
        <taxon>Beutenbergia</taxon>
    </lineage>
</organism>
<dbReference type="RefSeq" id="WP_012725723.1">
    <property type="nucleotide sequence ID" value="NC_012669.1"/>
</dbReference>
<dbReference type="STRING" id="471853.Bcav_0682"/>
<feature type="transmembrane region" description="Helical" evidence="2">
    <location>
        <begin position="76"/>
        <end position="97"/>
    </location>
</feature>
<proteinExistence type="predicted"/>
<keyword evidence="2" id="KW-0812">Transmembrane</keyword>
<dbReference type="Proteomes" id="UP000007962">
    <property type="component" value="Chromosome"/>
</dbReference>